<evidence type="ECO:0000256" key="2">
    <source>
        <dbReference type="ARBA" id="ARBA00022723"/>
    </source>
</evidence>
<feature type="chain" id="PRO_5032268529" evidence="5">
    <location>
        <begin position="24"/>
        <end position="175"/>
    </location>
</feature>
<feature type="domain" description="Cytochrome c" evidence="6">
    <location>
        <begin position="67"/>
        <end position="175"/>
    </location>
</feature>
<name>A0A831YC40_9AQUI</name>
<accession>A0A831YC40</accession>
<dbReference type="Gene3D" id="1.10.760.10">
    <property type="entry name" value="Cytochrome c-like domain"/>
    <property type="match status" value="1"/>
</dbReference>
<evidence type="ECO:0000256" key="3">
    <source>
        <dbReference type="ARBA" id="ARBA00023004"/>
    </source>
</evidence>
<gene>
    <name evidence="7" type="primary">soxX</name>
    <name evidence="7" type="ORF">ENO34_00090</name>
</gene>
<dbReference type="InterPro" id="IPR009056">
    <property type="entry name" value="Cyt_c-like_dom"/>
</dbReference>
<comment type="caution">
    <text evidence="7">The sequence shown here is derived from an EMBL/GenBank/DDBJ whole genome shotgun (WGS) entry which is preliminary data.</text>
</comment>
<keyword evidence="3 4" id="KW-0408">Iron</keyword>
<keyword evidence="1 4" id="KW-0349">Heme</keyword>
<evidence type="ECO:0000256" key="1">
    <source>
        <dbReference type="ARBA" id="ARBA00022617"/>
    </source>
</evidence>
<dbReference type="GO" id="GO:0020037">
    <property type="term" value="F:heme binding"/>
    <property type="evidence" value="ECO:0007669"/>
    <property type="project" value="InterPro"/>
</dbReference>
<protein>
    <submittedName>
        <fullName evidence="7">Sulfur oxidation c-type cytochrome SoxX</fullName>
    </submittedName>
</protein>
<dbReference type="EMBL" id="DSFC01000006">
    <property type="protein sequence ID" value="HEV08784.1"/>
    <property type="molecule type" value="Genomic_DNA"/>
</dbReference>
<dbReference type="Proteomes" id="UP000885621">
    <property type="component" value="Unassembled WGS sequence"/>
</dbReference>
<dbReference type="Pfam" id="PF00034">
    <property type="entry name" value="Cytochrom_C"/>
    <property type="match status" value="1"/>
</dbReference>
<keyword evidence="5" id="KW-0732">Signal</keyword>
<proteinExistence type="predicted"/>
<dbReference type="GO" id="GO:0009055">
    <property type="term" value="F:electron transfer activity"/>
    <property type="evidence" value="ECO:0007669"/>
    <property type="project" value="InterPro"/>
</dbReference>
<keyword evidence="2 4" id="KW-0479">Metal-binding</keyword>
<dbReference type="GO" id="GO:0046872">
    <property type="term" value="F:metal ion binding"/>
    <property type="evidence" value="ECO:0007669"/>
    <property type="project" value="UniProtKB-KW"/>
</dbReference>
<feature type="signal peptide" evidence="5">
    <location>
        <begin position="1"/>
        <end position="23"/>
    </location>
</feature>
<dbReference type="PROSITE" id="PS51007">
    <property type="entry name" value="CYTC"/>
    <property type="match status" value="1"/>
</dbReference>
<dbReference type="NCBIfam" id="TIGR04485">
    <property type="entry name" value="thiosulf_SoxX"/>
    <property type="match status" value="1"/>
</dbReference>
<evidence type="ECO:0000259" key="6">
    <source>
        <dbReference type="PROSITE" id="PS51007"/>
    </source>
</evidence>
<evidence type="ECO:0000256" key="5">
    <source>
        <dbReference type="SAM" id="SignalP"/>
    </source>
</evidence>
<organism evidence="7">
    <name type="scientific">Sulfurihydrogenibium azorense</name>
    <dbReference type="NCBI Taxonomy" id="309806"/>
    <lineage>
        <taxon>Bacteria</taxon>
        <taxon>Pseudomonadati</taxon>
        <taxon>Aquificota</taxon>
        <taxon>Aquificia</taxon>
        <taxon>Aquificales</taxon>
        <taxon>Hydrogenothermaceae</taxon>
        <taxon>Sulfurihydrogenibium</taxon>
    </lineage>
</organism>
<dbReference type="AlphaFoldDB" id="A0A831YC40"/>
<sequence length="175" mass="19172">MKLKKIVLTVAASVASLSLVAFALTFQEAGIESPEGKSIMLKDVPPEPRLYAIPPDCNLKDEESIKKLAEKGKKIFNTTSKGNCVACHCAKDSKGCGNIGPSLVGYRNGLFKAPDYRGNPKTIDWLYQKIADGRILIPKELQNIPYYNIMPVHITTGQLTAEEVCQVTAYVLSQE</sequence>
<dbReference type="InterPro" id="IPR030999">
    <property type="entry name" value="Thiosulf_SoxX"/>
</dbReference>
<evidence type="ECO:0000313" key="7">
    <source>
        <dbReference type="EMBL" id="HEV08784.1"/>
    </source>
</evidence>
<reference evidence="7" key="1">
    <citation type="journal article" date="2020" name="mSystems">
        <title>Genome- and Community-Level Interaction Insights into Carbon Utilization and Element Cycling Functions of Hydrothermarchaeota in Hydrothermal Sediment.</title>
        <authorList>
            <person name="Zhou Z."/>
            <person name="Liu Y."/>
            <person name="Xu W."/>
            <person name="Pan J."/>
            <person name="Luo Z.H."/>
            <person name="Li M."/>
        </authorList>
    </citation>
    <scope>NUCLEOTIDE SEQUENCE [LARGE SCALE GENOMIC DNA]</scope>
    <source>
        <strain evidence="7">SpSt-1257</strain>
    </source>
</reference>
<dbReference type="SUPFAM" id="SSF46626">
    <property type="entry name" value="Cytochrome c"/>
    <property type="match status" value="1"/>
</dbReference>
<evidence type="ECO:0000256" key="4">
    <source>
        <dbReference type="PROSITE-ProRule" id="PRU00433"/>
    </source>
</evidence>
<dbReference type="InterPro" id="IPR036909">
    <property type="entry name" value="Cyt_c-like_dom_sf"/>
</dbReference>